<proteinExistence type="predicted"/>
<organism evidence="2 3">
    <name type="scientific">Thermus parvatiensis</name>
    <dbReference type="NCBI Taxonomy" id="456163"/>
    <lineage>
        <taxon>Bacteria</taxon>
        <taxon>Thermotogati</taxon>
        <taxon>Deinococcota</taxon>
        <taxon>Deinococci</taxon>
        <taxon>Thermales</taxon>
        <taxon>Thermaceae</taxon>
        <taxon>Thermus</taxon>
    </lineage>
</organism>
<keyword evidence="3" id="KW-1185">Reference proteome</keyword>
<feature type="compositionally biased region" description="Pro residues" evidence="1">
    <location>
        <begin position="171"/>
        <end position="181"/>
    </location>
</feature>
<name>H7GG80_9DEIN</name>
<dbReference type="EMBL" id="AIJQ01000007">
    <property type="protein sequence ID" value="EIA39204.1"/>
    <property type="molecule type" value="Genomic_DNA"/>
</dbReference>
<protein>
    <submittedName>
        <fullName evidence="2">ABC transporter</fullName>
    </submittedName>
</protein>
<dbReference type="PANTHER" id="PTHR43869:SF1">
    <property type="entry name" value="GLYCINE BETAINE_PROLINE BETAINE TRANSPORT SYSTEM ATP-BINDING PROTEIN PROV"/>
    <property type="match status" value="1"/>
</dbReference>
<evidence type="ECO:0000313" key="3">
    <source>
        <dbReference type="Proteomes" id="UP000053186"/>
    </source>
</evidence>
<feature type="compositionally biased region" description="Gly residues" evidence="1">
    <location>
        <begin position="157"/>
        <end position="167"/>
    </location>
</feature>
<comment type="caution">
    <text evidence="2">The sequence shown here is derived from an EMBL/GenBank/DDBJ whole genome shotgun (WGS) entry which is preliminary data.</text>
</comment>
<dbReference type="AlphaFoldDB" id="H7GG80"/>
<dbReference type="PANTHER" id="PTHR43869">
    <property type="entry name" value="GLYCINE BETAINE/PROLINE BETAINE TRANSPORT SYSTEM ATP-BINDING PROTEIN PROV"/>
    <property type="match status" value="1"/>
</dbReference>
<dbReference type="SUPFAM" id="SSF52540">
    <property type="entry name" value="P-loop containing nucleoside triphosphate hydrolases"/>
    <property type="match status" value="1"/>
</dbReference>
<evidence type="ECO:0000256" key="1">
    <source>
        <dbReference type="SAM" id="MobiDB-lite"/>
    </source>
</evidence>
<dbReference type="InterPro" id="IPR051921">
    <property type="entry name" value="ABC_osmolyte_uptake_ATP-bind"/>
</dbReference>
<dbReference type="InterPro" id="IPR027417">
    <property type="entry name" value="P-loop_NTPase"/>
</dbReference>
<gene>
    <name evidence="2" type="ORF">RLTM_05886</name>
</gene>
<reference evidence="2 3" key="1">
    <citation type="journal article" date="2012" name="J. Bacteriol.">
        <title>Draft genome sequence of Thermus sp. strain RL, isolated from a hot water spring located atop the Himalayan ranges at Manikaran, India.</title>
        <authorList>
            <person name="Dwivedi V."/>
            <person name="Sangwan N."/>
            <person name="Nigam A."/>
            <person name="Garg N."/>
            <person name="Niharika N."/>
            <person name="Khurana P."/>
            <person name="Khurana J.P."/>
            <person name="Lal R."/>
        </authorList>
    </citation>
    <scope>NUCLEOTIDE SEQUENCE [LARGE SCALE GENOMIC DNA]</scope>
    <source>
        <strain evidence="2 3">RL</strain>
    </source>
</reference>
<dbReference type="Gene3D" id="3.40.50.300">
    <property type="entry name" value="P-loop containing nucleotide triphosphate hydrolases"/>
    <property type="match status" value="1"/>
</dbReference>
<feature type="compositionally biased region" description="Gly residues" evidence="1">
    <location>
        <begin position="59"/>
        <end position="84"/>
    </location>
</feature>
<accession>H7GG80</accession>
<evidence type="ECO:0000313" key="2">
    <source>
        <dbReference type="EMBL" id="EIA39204.1"/>
    </source>
</evidence>
<dbReference type="Proteomes" id="UP000053186">
    <property type="component" value="Unassembled WGS sequence"/>
</dbReference>
<feature type="region of interest" description="Disordered" evidence="1">
    <location>
        <begin position="54"/>
        <end position="221"/>
    </location>
</feature>
<sequence length="265" mass="26599">MGLVFQAYNLLPVLTALENAAFVLELRGVPRREREEKALAALAALGLKDKAHRYPRQLSGGGAATGGRGPGVGGRAPRGLGGRAHGQPGLPLGPRPGGTDEGPEPGARRHLPPRYPRSQATGACGPDRPHGGRPGGGGGEALAHAASFRGDRPPFGLGLGPRPGTGGLRPRPYPLRPPARGPGPGGGRGPVRPRPLRGASRLGGGGGGPPPGRGGRKLCLGARPLPPDAGGGKAFPLHLEPAWARPCAQGGVGRAPHLVRGGLAA</sequence>